<comment type="caution">
    <text evidence="1">The sequence shown here is derived from an EMBL/GenBank/DDBJ whole genome shotgun (WGS) entry which is preliminary data.</text>
</comment>
<dbReference type="Proteomes" id="UP001497700">
    <property type="component" value="Unassembled WGS sequence"/>
</dbReference>
<sequence length="124" mass="14022">MHMFPAATCICLLPLLLLQTASQIRNRYLSRGTREKKKPFLRKDGTALTIVGDRGEERKRAFSIFFPVAPCKVKNPNLHAPESDSILSTLERSGIFPALSLRPEDMRMVREWGLINSVRLGLLT</sequence>
<protein>
    <submittedName>
        <fullName evidence="1">Uncharacterized protein</fullName>
    </submittedName>
</protein>
<accession>A0ACB9Z082</accession>
<proteinExistence type="predicted"/>
<gene>
    <name evidence="1" type="ORF">F4820DRAFT_309835</name>
</gene>
<name>A0ACB9Z082_9PEZI</name>
<evidence type="ECO:0000313" key="1">
    <source>
        <dbReference type="EMBL" id="KAI4865043.1"/>
    </source>
</evidence>
<dbReference type="EMBL" id="MU393477">
    <property type="protein sequence ID" value="KAI4865043.1"/>
    <property type="molecule type" value="Genomic_DNA"/>
</dbReference>
<keyword evidence="2" id="KW-1185">Reference proteome</keyword>
<organism evidence="1 2">
    <name type="scientific">Hypoxylon rubiginosum</name>
    <dbReference type="NCBI Taxonomy" id="110542"/>
    <lineage>
        <taxon>Eukaryota</taxon>
        <taxon>Fungi</taxon>
        <taxon>Dikarya</taxon>
        <taxon>Ascomycota</taxon>
        <taxon>Pezizomycotina</taxon>
        <taxon>Sordariomycetes</taxon>
        <taxon>Xylariomycetidae</taxon>
        <taxon>Xylariales</taxon>
        <taxon>Hypoxylaceae</taxon>
        <taxon>Hypoxylon</taxon>
    </lineage>
</organism>
<reference evidence="1 2" key="1">
    <citation type="journal article" date="2022" name="New Phytol.">
        <title>Ecological generalism drives hyperdiversity of secondary metabolite gene clusters in xylarialean endophytes.</title>
        <authorList>
            <person name="Franco M.E.E."/>
            <person name="Wisecaver J.H."/>
            <person name="Arnold A.E."/>
            <person name="Ju Y.M."/>
            <person name="Slot J.C."/>
            <person name="Ahrendt S."/>
            <person name="Moore L.P."/>
            <person name="Eastman K.E."/>
            <person name="Scott K."/>
            <person name="Konkel Z."/>
            <person name="Mondo S.J."/>
            <person name="Kuo A."/>
            <person name="Hayes R.D."/>
            <person name="Haridas S."/>
            <person name="Andreopoulos B."/>
            <person name="Riley R."/>
            <person name="LaButti K."/>
            <person name="Pangilinan J."/>
            <person name="Lipzen A."/>
            <person name="Amirebrahimi M."/>
            <person name="Yan J."/>
            <person name="Adam C."/>
            <person name="Keymanesh K."/>
            <person name="Ng V."/>
            <person name="Louie K."/>
            <person name="Northen T."/>
            <person name="Drula E."/>
            <person name="Henrissat B."/>
            <person name="Hsieh H.M."/>
            <person name="Youens-Clark K."/>
            <person name="Lutzoni F."/>
            <person name="Miadlikowska J."/>
            <person name="Eastwood D.C."/>
            <person name="Hamelin R.C."/>
            <person name="Grigoriev I.V."/>
            <person name="U'Ren J.M."/>
        </authorList>
    </citation>
    <scope>NUCLEOTIDE SEQUENCE [LARGE SCALE GENOMIC DNA]</scope>
    <source>
        <strain evidence="1 2">CBS 119005</strain>
    </source>
</reference>
<evidence type="ECO:0000313" key="2">
    <source>
        <dbReference type="Proteomes" id="UP001497700"/>
    </source>
</evidence>